<keyword evidence="4" id="KW-1185">Reference proteome</keyword>
<reference evidence="3" key="1">
    <citation type="submission" date="2021-04" db="EMBL/GenBank/DDBJ databases">
        <title>Ouciella asimina sp. nov., isolated from the surface seawater in the hydrothermal field of Okinawa Trough.</title>
        <authorList>
            <person name="Shuang W."/>
        </authorList>
    </citation>
    <scope>NUCLEOTIDE SEQUENCE</scope>
    <source>
        <strain evidence="3">LXI357</strain>
    </source>
</reference>
<evidence type="ECO:0000313" key="4">
    <source>
        <dbReference type="Proteomes" id="UP000676996"/>
    </source>
</evidence>
<feature type="region of interest" description="Disordered" evidence="1">
    <location>
        <begin position="177"/>
        <end position="228"/>
    </location>
</feature>
<dbReference type="EMBL" id="JAGRQC010000001">
    <property type="protein sequence ID" value="MBR0551063.1"/>
    <property type="molecule type" value="Genomic_DNA"/>
</dbReference>
<feature type="compositionally biased region" description="Basic and acidic residues" evidence="1">
    <location>
        <begin position="192"/>
        <end position="205"/>
    </location>
</feature>
<dbReference type="Pfam" id="PF11740">
    <property type="entry name" value="KfrA_N"/>
    <property type="match status" value="1"/>
</dbReference>
<evidence type="ECO:0000256" key="1">
    <source>
        <dbReference type="SAM" id="MobiDB-lite"/>
    </source>
</evidence>
<gene>
    <name evidence="3" type="ORF">J7S20_00920</name>
</gene>
<dbReference type="GO" id="GO:0003677">
    <property type="term" value="F:DNA binding"/>
    <property type="evidence" value="ECO:0007669"/>
    <property type="project" value="UniProtKB-KW"/>
</dbReference>
<organism evidence="3 4">
    <name type="scientific">Stakelama marina</name>
    <dbReference type="NCBI Taxonomy" id="2826939"/>
    <lineage>
        <taxon>Bacteria</taxon>
        <taxon>Pseudomonadati</taxon>
        <taxon>Pseudomonadota</taxon>
        <taxon>Alphaproteobacteria</taxon>
        <taxon>Sphingomonadales</taxon>
        <taxon>Sphingomonadaceae</taxon>
        <taxon>Stakelama</taxon>
    </lineage>
</organism>
<accession>A0A8T4I9N6</accession>
<feature type="domain" description="KfrA N-terminal DNA-binding" evidence="2">
    <location>
        <begin position="12"/>
        <end position="134"/>
    </location>
</feature>
<dbReference type="AlphaFoldDB" id="A0A8T4I9N6"/>
<sequence>MNSPKIKFVEFDEVNDAVSELLEAGCPVEDISLRKIREAMGDRGSLQTISKYFAAIKSRLERGEKLDASHLTDTDMDALKNVVGDIVNRRSWAARSEKEAADRAAAELTQRHEAELAIKNEIIEDFEHQVAAMEEGIATQTCEIEERRQQVMRLEGMIQALQATIATLSHLNIRSSEQNTNVGDGATSGSEPGEHSPGEAGRETRGSAAARRLVEGIDEDNVDADDES</sequence>
<evidence type="ECO:0000313" key="3">
    <source>
        <dbReference type="EMBL" id="MBR0551063.1"/>
    </source>
</evidence>
<feature type="compositionally biased region" description="Polar residues" evidence="1">
    <location>
        <begin position="177"/>
        <end position="190"/>
    </location>
</feature>
<protein>
    <submittedName>
        <fullName evidence="3">DNA-binding protein</fullName>
    </submittedName>
</protein>
<dbReference type="RefSeq" id="WP_284052355.1">
    <property type="nucleotide sequence ID" value="NZ_JAGRQC010000001.1"/>
</dbReference>
<feature type="compositionally biased region" description="Acidic residues" evidence="1">
    <location>
        <begin position="216"/>
        <end position="228"/>
    </location>
</feature>
<proteinExistence type="predicted"/>
<dbReference type="Proteomes" id="UP000676996">
    <property type="component" value="Unassembled WGS sequence"/>
</dbReference>
<comment type="caution">
    <text evidence="3">The sequence shown here is derived from an EMBL/GenBank/DDBJ whole genome shotgun (WGS) entry which is preliminary data.</text>
</comment>
<keyword evidence="3" id="KW-0238">DNA-binding</keyword>
<dbReference type="InterPro" id="IPR021104">
    <property type="entry name" value="KfrA_DNA-bd_N"/>
</dbReference>
<evidence type="ECO:0000259" key="2">
    <source>
        <dbReference type="Pfam" id="PF11740"/>
    </source>
</evidence>
<name>A0A8T4I9N6_9SPHN</name>